<dbReference type="EMBL" id="JAJJMA010164895">
    <property type="protein sequence ID" value="MCL7036156.1"/>
    <property type="molecule type" value="Genomic_DNA"/>
</dbReference>
<keyword evidence="3" id="KW-1185">Reference proteome</keyword>
<organism evidence="2 3">
    <name type="scientific">Papaver nudicaule</name>
    <name type="common">Iceland poppy</name>
    <dbReference type="NCBI Taxonomy" id="74823"/>
    <lineage>
        <taxon>Eukaryota</taxon>
        <taxon>Viridiplantae</taxon>
        <taxon>Streptophyta</taxon>
        <taxon>Embryophyta</taxon>
        <taxon>Tracheophyta</taxon>
        <taxon>Spermatophyta</taxon>
        <taxon>Magnoliopsida</taxon>
        <taxon>Ranunculales</taxon>
        <taxon>Papaveraceae</taxon>
        <taxon>Papaveroideae</taxon>
        <taxon>Papaver</taxon>
    </lineage>
</organism>
<proteinExistence type="predicted"/>
<name>A0AA41V9K7_PAPNU</name>
<evidence type="ECO:0000256" key="1">
    <source>
        <dbReference type="ARBA" id="ARBA00022801"/>
    </source>
</evidence>
<sequence>MGLYEIMGDTIAFQYGGSAAHNKIFSLIRGHWMAAIGTQEFFRSVQRYYNNAYMDAEKQDAINIFLGYFQPQPGNPALWELDSDQHFNVGRRDVIFADENARLSFKRSLSDGNLVSPSDDPMSATSVGQRNQGECSHLVDDSTPEISTCDSDISLARFTSMASQQLFTDMQSTRIHFHEDTHNCSNFVDVEWLSSAGNSCAGDLHERSEENVMEGLKDKAASFTSENNSTIK</sequence>
<dbReference type="PANTHER" id="PTHR45738">
    <property type="entry name" value="POLYPHOSPHOINOSITIDE PHOSPHATASE"/>
    <property type="match status" value="1"/>
</dbReference>
<gene>
    <name evidence="2" type="ORF">MKW94_016832</name>
</gene>
<keyword evidence="1" id="KW-0378">Hydrolase</keyword>
<dbReference type="Proteomes" id="UP001177140">
    <property type="component" value="Unassembled WGS sequence"/>
</dbReference>
<dbReference type="InterPro" id="IPR043573">
    <property type="entry name" value="Fig4-like"/>
</dbReference>
<accession>A0AA41V9K7</accession>
<comment type="caution">
    <text evidence="2">The sequence shown here is derived from an EMBL/GenBank/DDBJ whole genome shotgun (WGS) entry which is preliminary data.</text>
</comment>
<reference evidence="2" key="1">
    <citation type="submission" date="2022-03" db="EMBL/GenBank/DDBJ databases">
        <title>A functionally conserved STORR gene fusion in Papaver species that diverged 16.8 million years ago.</title>
        <authorList>
            <person name="Catania T."/>
        </authorList>
    </citation>
    <scope>NUCLEOTIDE SEQUENCE</scope>
    <source>
        <strain evidence="2">S-191538</strain>
    </source>
</reference>
<evidence type="ECO:0000313" key="2">
    <source>
        <dbReference type="EMBL" id="MCL7036156.1"/>
    </source>
</evidence>
<protein>
    <submittedName>
        <fullName evidence="2">Uncharacterized protein</fullName>
    </submittedName>
</protein>
<dbReference type="PANTHER" id="PTHR45738:SF3">
    <property type="entry name" value="OS03G0182400 PROTEIN"/>
    <property type="match status" value="1"/>
</dbReference>
<feature type="non-terminal residue" evidence="2">
    <location>
        <position position="1"/>
    </location>
</feature>
<dbReference type="AlphaFoldDB" id="A0AA41V9K7"/>
<evidence type="ECO:0000313" key="3">
    <source>
        <dbReference type="Proteomes" id="UP001177140"/>
    </source>
</evidence>
<dbReference type="GO" id="GO:0046856">
    <property type="term" value="P:phosphatidylinositol dephosphorylation"/>
    <property type="evidence" value="ECO:0007669"/>
    <property type="project" value="InterPro"/>
</dbReference>
<dbReference type="GO" id="GO:0043813">
    <property type="term" value="F:phosphatidylinositol-3,5-bisphosphate 5-phosphatase activity"/>
    <property type="evidence" value="ECO:0007669"/>
    <property type="project" value="InterPro"/>
</dbReference>